<dbReference type="Proteomes" id="UP000611640">
    <property type="component" value="Chromosome"/>
</dbReference>
<dbReference type="KEGG" id="atl:Athai_48210"/>
<dbReference type="EMBL" id="AP023355">
    <property type="protein sequence ID" value="BCJ37318.1"/>
    <property type="molecule type" value="Genomic_DNA"/>
</dbReference>
<feature type="transmembrane region" description="Helical" evidence="1">
    <location>
        <begin position="73"/>
        <end position="93"/>
    </location>
</feature>
<keyword evidence="1" id="KW-0812">Transmembrane</keyword>
<protein>
    <submittedName>
        <fullName evidence="2">Uncharacterized protein</fullName>
    </submittedName>
</protein>
<organism evidence="2 3">
    <name type="scientific">Actinocatenispora thailandica</name>
    <dbReference type="NCBI Taxonomy" id="227318"/>
    <lineage>
        <taxon>Bacteria</taxon>
        <taxon>Bacillati</taxon>
        <taxon>Actinomycetota</taxon>
        <taxon>Actinomycetes</taxon>
        <taxon>Micromonosporales</taxon>
        <taxon>Micromonosporaceae</taxon>
        <taxon>Actinocatenispora</taxon>
    </lineage>
</organism>
<feature type="transmembrane region" description="Helical" evidence="1">
    <location>
        <begin position="131"/>
        <end position="152"/>
    </location>
</feature>
<feature type="transmembrane region" description="Helical" evidence="1">
    <location>
        <begin position="158"/>
        <end position="179"/>
    </location>
</feature>
<keyword evidence="1" id="KW-1133">Transmembrane helix</keyword>
<accession>A0A7R7DT38</accession>
<feature type="transmembrane region" description="Helical" evidence="1">
    <location>
        <begin position="237"/>
        <end position="255"/>
    </location>
</feature>
<keyword evidence="3" id="KW-1185">Reference proteome</keyword>
<sequence>MPTPTLVAMTKPTRRWYHRSVPDGTNRFRFPGPWLSGLSLTVAPILLLAGTLLRLGVPFFFPDQLAAYGRHAALMNAAYATFLTGILSLWPGVLAVAQRVGATRPRWAACGAGLVLLGLFARSFHYGANTFAFGLVDSAGVAAATTAVAGYYARPEYVVSSLTGCIMAGWIVLAAGCYLSRTLGPARSAALALMAGLMIGVLKGSTVASVVETAGLAVAFVPLGLRTLAAAPRPRPAVVVALVPLAVVAVVLGQLG</sequence>
<name>A0A7R7DT38_9ACTN</name>
<evidence type="ECO:0000256" key="1">
    <source>
        <dbReference type="SAM" id="Phobius"/>
    </source>
</evidence>
<evidence type="ECO:0000313" key="3">
    <source>
        <dbReference type="Proteomes" id="UP000611640"/>
    </source>
</evidence>
<reference evidence="2 3" key="1">
    <citation type="submission" date="2020-08" db="EMBL/GenBank/DDBJ databases">
        <title>Whole genome shotgun sequence of Actinocatenispora thailandica NBRC 105041.</title>
        <authorList>
            <person name="Komaki H."/>
            <person name="Tamura T."/>
        </authorList>
    </citation>
    <scope>NUCLEOTIDE SEQUENCE [LARGE SCALE GENOMIC DNA]</scope>
    <source>
        <strain evidence="2 3">NBRC 105041</strain>
    </source>
</reference>
<dbReference type="AlphaFoldDB" id="A0A7R7DT38"/>
<keyword evidence="1" id="KW-0472">Membrane</keyword>
<feature type="transmembrane region" description="Helical" evidence="1">
    <location>
        <begin position="186"/>
        <end position="202"/>
    </location>
</feature>
<proteinExistence type="predicted"/>
<evidence type="ECO:0000313" key="2">
    <source>
        <dbReference type="EMBL" id="BCJ37318.1"/>
    </source>
</evidence>
<gene>
    <name evidence="2" type="ORF">Athai_48210</name>
</gene>
<feature type="transmembrane region" description="Helical" evidence="1">
    <location>
        <begin position="105"/>
        <end position="124"/>
    </location>
</feature>
<feature type="transmembrane region" description="Helical" evidence="1">
    <location>
        <begin position="34"/>
        <end position="61"/>
    </location>
</feature>